<feature type="compositionally biased region" description="Acidic residues" evidence="1">
    <location>
        <begin position="67"/>
        <end position="76"/>
    </location>
</feature>
<proteinExistence type="predicted"/>
<gene>
    <name evidence="2" type="ORF">LENED_004086</name>
</gene>
<evidence type="ECO:0000313" key="2">
    <source>
        <dbReference type="EMBL" id="GAW02430.1"/>
    </source>
</evidence>
<reference evidence="2 3" key="1">
    <citation type="submission" date="2016-08" db="EMBL/GenBank/DDBJ databases">
        <authorList>
            <consortium name="Lentinula edodes genome sequencing consortium"/>
            <person name="Sakamoto Y."/>
            <person name="Nakade K."/>
            <person name="Sato S."/>
            <person name="Yoshida Y."/>
            <person name="Miyazaki K."/>
            <person name="Natsume S."/>
            <person name="Konno N."/>
        </authorList>
    </citation>
    <scope>NUCLEOTIDE SEQUENCE [LARGE SCALE GENOMIC DNA]</scope>
    <source>
        <strain evidence="2 3">NBRC 111202</strain>
    </source>
</reference>
<feature type="compositionally biased region" description="Acidic residues" evidence="1">
    <location>
        <begin position="176"/>
        <end position="185"/>
    </location>
</feature>
<organism evidence="2 3">
    <name type="scientific">Lentinula edodes</name>
    <name type="common">Shiitake mushroom</name>
    <name type="synonym">Lentinus edodes</name>
    <dbReference type="NCBI Taxonomy" id="5353"/>
    <lineage>
        <taxon>Eukaryota</taxon>
        <taxon>Fungi</taxon>
        <taxon>Dikarya</taxon>
        <taxon>Basidiomycota</taxon>
        <taxon>Agaricomycotina</taxon>
        <taxon>Agaricomycetes</taxon>
        <taxon>Agaricomycetidae</taxon>
        <taxon>Agaricales</taxon>
        <taxon>Marasmiineae</taxon>
        <taxon>Omphalotaceae</taxon>
        <taxon>Lentinula</taxon>
    </lineage>
</organism>
<feature type="compositionally biased region" description="Polar residues" evidence="1">
    <location>
        <begin position="122"/>
        <end position="137"/>
    </location>
</feature>
<feature type="region of interest" description="Disordered" evidence="1">
    <location>
        <begin position="113"/>
        <end position="300"/>
    </location>
</feature>
<comment type="caution">
    <text evidence="2">The sequence shown here is derived from an EMBL/GenBank/DDBJ whole genome shotgun (WGS) entry which is preliminary data.</text>
</comment>
<feature type="compositionally biased region" description="Basic and acidic residues" evidence="1">
    <location>
        <begin position="237"/>
        <end position="260"/>
    </location>
</feature>
<keyword evidence="3" id="KW-1185">Reference proteome</keyword>
<protein>
    <submittedName>
        <fullName evidence="2">Uncharacterized protein</fullName>
    </submittedName>
</protein>
<feature type="compositionally biased region" description="Basic and acidic residues" evidence="1">
    <location>
        <begin position="138"/>
        <end position="155"/>
    </location>
</feature>
<feature type="region of interest" description="Disordered" evidence="1">
    <location>
        <begin position="52"/>
        <end position="81"/>
    </location>
</feature>
<feature type="compositionally biased region" description="Basic and acidic residues" evidence="1">
    <location>
        <begin position="267"/>
        <end position="277"/>
    </location>
</feature>
<feature type="compositionally biased region" description="Basic and acidic residues" evidence="1">
    <location>
        <begin position="188"/>
        <end position="216"/>
    </location>
</feature>
<evidence type="ECO:0000256" key="1">
    <source>
        <dbReference type="SAM" id="MobiDB-lite"/>
    </source>
</evidence>
<reference evidence="2 3" key="2">
    <citation type="submission" date="2017-02" db="EMBL/GenBank/DDBJ databases">
        <title>A genome survey and senescence transcriptome analysis in Lentinula edodes.</title>
        <authorList>
            <person name="Sakamoto Y."/>
            <person name="Nakade K."/>
            <person name="Sato S."/>
            <person name="Yoshida Y."/>
            <person name="Miyazaki K."/>
            <person name="Natsume S."/>
            <person name="Konno N."/>
        </authorList>
    </citation>
    <scope>NUCLEOTIDE SEQUENCE [LARGE SCALE GENOMIC DNA]</scope>
    <source>
        <strain evidence="2 3">NBRC 111202</strain>
    </source>
</reference>
<dbReference type="Proteomes" id="UP000188533">
    <property type="component" value="Unassembled WGS sequence"/>
</dbReference>
<sequence length="666" mass="74909">MSRAEMNGDQLLEELARFEGWKHVSEQDMFFFNLNERAEAMPALANVSVGSLDAPHISTTSERNETNDPEGGEDDNIGPGRRADREEVEQMLFAIDAELALISAQSTAIKGDSTVGEEAHKSGQTCVESNTGSAETSSGHEERGSSTERRSKEAPSESEDMGNPPRRIKRRSTDVEDHDADDEGQDLPPERRSTKGRSESEDVDDPPHRARQRSTDVEDDADDVRGRSTDDEDESDELRKVGPKESEQGSDDAKSDEELGRTTGLGRGRDSSDCERNPKRRKITHQVRSSEERRSQDSTDIVSVGSDIIRMKKEEQTRTERFFETLEEQGPAFEVSIPEELFYKKECLLFDHSGEIGLKTVIRSQHDMSLISEMALQLQLKNGLISDVDVKGLEDAKVNTPTRIAGKKVLEGPDRVVYVEEKIWAKWTKSHRHSVIKNAGVCVRSGGNKATCFDQVYAGQALGDLDMPRWVNDWGLIQADDNRHLEDQIRVKGSLRDILHSAQRGNKILDSARIDIHMANPKSFGLGTDEEAILFLARVLDTRTYEGGMPSSIARAYGVGDAADKSQSNFVVDFAHEFLIVQAKALILRRWMLQQRDIAGNVTQESAREVRRAIEEENFARENWFKRYWPSEEQWDELLSGNKDITVDFAWDKSPKGFTYYIRNAA</sequence>
<dbReference type="EMBL" id="BDGU01000095">
    <property type="protein sequence ID" value="GAW02430.1"/>
    <property type="molecule type" value="Genomic_DNA"/>
</dbReference>
<name>A0A1Q3E5A9_LENED</name>
<dbReference type="AlphaFoldDB" id="A0A1Q3E5A9"/>
<feature type="compositionally biased region" description="Basic and acidic residues" evidence="1">
    <location>
        <begin position="288"/>
        <end position="297"/>
    </location>
</feature>
<accession>A0A1Q3E5A9</accession>
<evidence type="ECO:0000313" key="3">
    <source>
        <dbReference type="Proteomes" id="UP000188533"/>
    </source>
</evidence>